<comment type="caution">
    <text evidence="1">The sequence shown here is derived from an EMBL/GenBank/DDBJ whole genome shotgun (WGS) entry which is preliminary data.</text>
</comment>
<gene>
    <name evidence="1" type="ORF">KM312_06545</name>
    <name evidence="2" type="ORF">KM312_08540</name>
</gene>
<accession>A0A947CWB9</accession>
<evidence type="ECO:0000313" key="1">
    <source>
        <dbReference type="EMBL" id="MBT9282302.1"/>
    </source>
</evidence>
<organism evidence="1 3">
    <name type="scientific">Hydrogenibacillus schlegelii</name>
    <name type="common">Bacillus schlegelii</name>
    <dbReference type="NCBI Taxonomy" id="1484"/>
    <lineage>
        <taxon>Bacteria</taxon>
        <taxon>Bacillati</taxon>
        <taxon>Bacillota</taxon>
        <taxon>Bacilli</taxon>
        <taxon>Bacillales</taxon>
        <taxon>Bacillales Family X. Incertae Sedis</taxon>
        <taxon>Hydrogenibacillus</taxon>
    </lineage>
</organism>
<proteinExistence type="predicted"/>
<name>A0A947CWB9_HYDSH</name>
<evidence type="ECO:0000313" key="3">
    <source>
        <dbReference type="Proteomes" id="UP000748108"/>
    </source>
</evidence>
<dbReference type="Proteomes" id="UP000748108">
    <property type="component" value="Unassembled WGS sequence"/>
</dbReference>
<dbReference type="EMBL" id="JAHHQF010000052">
    <property type="protein sequence ID" value="MBT9282302.1"/>
    <property type="molecule type" value="Genomic_DNA"/>
</dbReference>
<reference evidence="1" key="1">
    <citation type="journal article" date="2021" name="Microbiology">
        <title>Metagenomic Analysis of the Microbial Community in the Underground Coal Fire Area (Kemerovo Region, Russia) Revealed Predominance of Thermophilic Members of the Phyla Deinococcus-thermus, Aquificae, and Firmicutes.</title>
        <authorList>
            <person name="Kadnikov V."/>
            <person name="Mardanov A.V."/>
            <person name="Beletsky A.V."/>
            <person name="Karnachuk O.V."/>
            <person name="Ravin N.V."/>
        </authorList>
    </citation>
    <scope>NUCLEOTIDE SEQUENCE</scope>
    <source>
        <strain evidence="1">RBS10-49</strain>
    </source>
</reference>
<dbReference type="EMBL" id="JAHHQF010000063">
    <property type="protein sequence ID" value="MBT9282674.1"/>
    <property type="molecule type" value="Genomic_DNA"/>
</dbReference>
<sequence length="382" mass="44942">MSKYELENAEFHTLGFFRQPRPKAGFVWVDNFDWAKNLRYGGWVPSIDVLALKASKLFRDEGGPYVALFGLETFMHRLTVNVLNGEPPDFETAAKEDGPYLLPRALVDSGGMDDGEWERTAPLEERPTLFLEFAKLKANNPEALLTFAKRWGALRPMSAGYRLFVERKTETLIFPIETMQDWQKEIQNMKRLVKLWGMLKEAEEMEYDKELKQHFSWDKARKRIYYEYVAENWSWSTTVTFNEIEYESIREGDYVAAARYLLMKEINFKLSENKVRFQLLWDRKKRNAKPHAVAVNLLGAMYYQFYEAVRDKRHFKQCIVCGKWEAVDRATWRYHPSCGSTYRSRKRRGIEAIRSGKKTVEQVAEELGVAVDEVQMWLEEKN</sequence>
<protein>
    <submittedName>
        <fullName evidence="1">Uncharacterized protein</fullName>
    </submittedName>
</protein>
<dbReference type="AlphaFoldDB" id="A0A947CWB9"/>
<evidence type="ECO:0000313" key="2">
    <source>
        <dbReference type="EMBL" id="MBT9282674.1"/>
    </source>
</evidence>